<dbReference type="Proteomes" id="UP000199598">
    <property type="component" value="Unassembled WGS sequence"/>
</dbReference>
<sequence length="157" mass="16014">MNINAKSLLLGASLALVASAATAQDHTRPYLSLDAAGKGVSACVTLAKENGWNMSIVVLDRGEDVVASARMDEALPASYKGATLKANTSLSWGMPTEQVNEVLEKAPVFKQFPGILGIAGGLPIIKGESALVGAIGVAGSSMENDAACAKAAVEAMR</sequence>
<protein>
    <submittedName>
        <fullName evidence="2">Uncharacterized conserved protein GlcG, DUF336 family</fullName>
    </submittedName>
</protein>
<dbReference type="InterPro" id="IPR052517">
    <property type="entry name" value="GlcG_carb_metab_protein"/>
</dbReference>
<dbReference type="InterPro" id="IPR038084">
    <property type="entry name" value="PduO/GlcC-like_sf"/>
</dbReference>
<dbReference type="EMBL" id="FOSK01000007">
    <property type="protein sequence ID" value="SFK63448.1"/>
    <property type="molecule type" value="Genomic_DNA"/>
</dbReference>
<keyword evidence="3" id="KW-1185">Reference proteome</keyword>
<feature type="signal peptide" evidence="1">
    <location>
        <begin position="1"/>
        <end position="23"/>
    </location>
</feature>
<evidence type="ECO:0000313" key="3">
    <source>
        <dbReference type="Proteomes" id="UP000199598"/>
    </source>
</evidence>
<dbReference type="SUPFAM" id="SSF143744">
    <property type="entry name" value="GlcG-like"/>
    <property type="match status" value="1"/>
</dbReference>
<dbReference type="PANTHER" id="PTHR34309:SF1">
    <property type="entry name" value="PROTEIN GLCG"/>
    <property type="match status" value="1"/>
</dbReference>
<name>A0A1I4B3L3_9HYPH</name>
<dbReference type="PANTHER" id="PTHR34309">
    <property type="entry name" value="SLR1406 PROTEIN"/>
    <property type="match status" value="1"/>
</dbReference>
<comment type="caution">
    <text evidence="2">The sequence shown here is derived from an EMBL/GenBank/DDBJ whole genome shotgun (WGS) entry which is preliminary data.</text>
</comment>
<evidence type="ECO:0000313" key="2">
    <source>
        <dbReference type="EMBL" id="SFK63448.1"/>
    </source>
</evidence>
<evidence type="ECO:0000256" key="1">
    <source>
        <dbReference type="SAM" id="SignalP"/>
    </source>
</evidence>
<dbReference type="Pfam" id="PF03928">
    <property type="entry name" value="HbpS-like"/>
    <property type="match status" value="1"/>
</dbReference>
<dbReference type="Gene3D" id="3.30.450.150">
    <property type="entry name" value="Haem-degrading domain"/>
    <property type="match status" value="1"/>
</dbReference>
<organism evidence="2 3">
    <name type="scientific">Pseudovibrio ascidiaceicola</name>
    <dbReference type="NCBI Taxonomy" id="285279"/>
    <lineage>
        <taxon>Bacteria</taxon>
        <taxon>Pseudomonadati</taxon>
        <taxon>Pseudomonadota</taxon>
        <taxon>Alphaproteobacteria</taxon>
        <taxon>Hyphomicrobiales</taxon>
        <taxon>Stappiaceae</taxon>
        <taxon>Pseudovibrio</taxon>
    </lineage>
</organism>
<dbReference type="RefSeq" id="WP_093520457.1">
    <property type="nucleotide sequence ID" value="NZ_FOSK01000007.1"/>
</dbReference>
<reference evidence="2 3" key="1">
    <citation type="submission" date="2016-10" db="EMBL/GenBank/DDBJ databases">
        <authorList>
            <person name="Varghese N."/>
            <person name="Submissions S."/>
        </authorList>
    </citation>
    <scope>NUCLEOTIDE SEQUENCE [LARGE SCALE GENOMIC DNA]</scope>
    <source>
        <strain evidence="2 3">DSM 16392</strain>
    </source>
</reference>
<accession>A0A1I4B3L3</accession>
<feature type="chain" id="PRO_5046020172" evidence="1">
    <location>
        <begin position="24"/>
        <end position="157"/>
    </location>
</feature>
<dbReference type="InterPro" id="IPR005624">
    <property type="entry name" value="PduO/GlcC-like"/>
</dbReference>
<gene>
    <name evidence="2" type="ORF">SAMN04488518_107118</name>
</gene>
<keyword evidence="1" id="KW-0732">Signal</keyword>
<proteinExistence type="predicted"/>